<dbReference type="CDD" id="cd01389">
    <property type="entry name" value="HMG-box_ROX1-like"/>
    <property type="match status" value="1"/>
</dbReference>
<evidence type="ECO:0000259" key="5">
    <source>
        <dbReference type="PROSITE" id="PS50118"/>
    </source>
</evidence>
<feature type="compositionally biased region" description="Polar residues" evidence="4">
    <location>
        <begin position="248"/>
        <end position="263"/>
    </location>
</feature>
<keyword evidence="3" id="KW-0539">Nucleus</keyword>
<evidence type="ECO:0000256" key="2">
    <source>
        <dbReference type="ARBA" id="ARBA00023163"/>
    </source>
</evidence>
<feature type="DNA-binding region" description="HMG box" evidence="3">
    <location>
        <begin position="34"/>
        <end position="98"/>
    </location>
</feature>
<dbReference type="GO" id="GO:0001228">
    <property type="term" value="F:DNA-binding transcription activator activity, RNA polymerase II-specific"/>
    <property type="evidence" value="ECO:0007669"/>
    <property type="project" value="TreeGrafter"/>
</dbReference>
<feature type="compositionally biased region" description="Basic residues" evidence="4">
    <location>
        <begin position="141"/>
        <end position="152"/>
    </location>
</feature>
<dbReference type="Proteomes" id="UP000707451">
    <property type="component" value="Unassembled WGS sequence"/>
</dbReference>
<sequence length="523" mass="57181">MQSTNAQPTQNSTSPQANKSKGPPSPPSALPERIPRPPNSFIIYRREHAIKYPGLVAADLSAKIAHAWRNESPEVLEQYAELAELAKLKHKLQFPDWKFTPAKRGTGKRARKQAAAAQAAMETGGILPAQAGSLRQSDNKRPKHTALKKRTSRSCGISALATPSPSPSASSSPSPPPEDMITPSNRPRRNIQRPERFSPCGHREWPSHSQTKSSSSSDLKSSASKGTVSSSLFFSRHSGRSSRPAKTLKSSASARSVTFTLPSESHEGFSHTSVDFDDFDFSDDFLSSGEDEDEDEEEYHDDNDFADSDYDENRTTLCLTDADQESFSQSDCVNSPGRPRSRSPSFQSDEHLFYESTFPFPHTMENFEPECLPRSDQQWPTATLVGSFGTIPTEPHIQPNPMLFSEYMYPTPGLEEPIINFAAYANFDDQDNIEVEVESKDGDKAVVGDGSSEVGTRALNLAVDIITTSAAAASCSFFPMDSMIPLKLLSPTTATARAMESMSLSAVASSDNDGKDHKGNECR</sequence>
<dbReference type="GO" id="GO:0000978">
    <property type="term" value="F:RNA polymerase II cis-regulatory region sequence-specific DNA binding"/>
    <property type="evidence" value="ECO:0007669"/>
    <property type="project" value="TreeGrafter"/>
</dbReference>
<feature type="compositionally biased region" description="Basic and acidic residues" evidence="4">
    <location>
        <begin position="192"/>
        <end position="206"/>
    </location>
</feature>
<evidence type="ECO:0000256" key="3">
    <source>
        <dbReference type="PROSITE-ProRule" id="PRU00267"/>
    </source>
</evidence>
<evidence type="ECO:0000256" key="4">
    <source>
        <dbReference type="SAM" id="MobiDB-lite"/>
    </source>
</evidence>
<proteinExistence type="predicted"/>
<feature type="region of interest" description="Disordered" evidence="4">
    <location>
        <begin position="98"/>
        <end position="310"/>
    </location>
</feature>
<feature type="region of interest" description="Disordered" evidence="4">
    <location>
        <begin position="326"/>
        <end position="348"/>
    </location>
</feature>
<name>A0A9P7Y3G9_9FUNG</name>
<keyword evidence="1 3" id="KW-0238">DNA-binding</keyword>
<organism evidence="6 7">
    <name type="scientific">Linnemannia hyalina</name>
    <dbReference type="NCBI Taxonomy" id="64524"/>
    <lineage>
        <taxon>Eukaryota</taxon>
        <taxon>Fungi</taxon>
        <taxon>Fungi incertae sedis</taxon>
        <taxon>Mucoromycota</taxon>
        <taxon>Mortierellomycotina</taxon>
        <taxon>Mortierellomycetes</taxon>
        <taxon>Mortierellales</taxon>
        <taxon>Mortierellaceae</taxon>
        <taxon>Linnemannia</taxon>
    </lineage>
</organism>
<feature type="compositionally biased region" description="Polar residues" evidence="4">
    <location>
        <begin position="1"/>
        <end position="19"/>
    </location>
</feature>
<dbReference type="InterPro" id="IPR050140">
    <property type="entry name" value="SRY-related_HMG-box_TF-like"/>
</dbReference>
<dbReference type="EMBL" id="JAHRHY010000001">
    <property type="protein sequence ID" value="KAG9072664.1"/>
    <property type="molecule type" value="Genomic_DNA"/>
</dbReference>
<feature type="compositionally biased region" description="Low complexity" evidence="4">
    <location>
        <begin position="335"/>
        <end position="345"/>
    </location>
</feature>
<dbReference type="GO" id="GO:0005634">
    <property type="term" value="C:nucleus"/>
    <property type="evidence" value="ECO:0007669"/>
    <property type="project" value="UniProtKB-UniRule"/>
</dbReference>
<dbReference type="GO" id="GO:0030154">
    <property type="term" value="P:cell differentiation"/>
    <property type="evidence" value="ECO:0007669"/>
    <property type="project" value="TreeGrafter"/>
</dbReference>
<dbReference type="InterPro" id="IPR036910">
    <property type="entry name" value="HMG_box_dom_sf"/>
</dbReference>
<dbReference type="PANTHER" id="PTHR10270:SF161">
    <property type="entry name" value="SEX-DETERMINING REGION Y PROTEIN"/>
    <property type="match status" value="1"/>
</dbReference>
<dbReference type="Gene3D" id="1.10.30.10">
    <property type="entry name" value="High mobility group box domain"/>
    <property type="match status" value="1"/>
</dbReference>
<dbReference type="AlphaFoldDB" id="A0A9P7Y3G9"/>
<feature type="compositionally biased region" description="Acidic residues" evidence="4">
    <location>
        <begin position="275"/>
        <end position="310"/>
    </location>
</feature>
<reference evidence="6" key="1">
    <citation type="submission" date="2021-06" db="EMBL/GenBank/DDBJ databases">
        <title>Genome Sequence of Mortierella hyaline Strain SCG-10, a Cold-Adapted, Nitrate-Reducing Fungus Isolated from Soil in Minnesota, USA.</title>
        <authorList>
            <person name="Aldossari N."/>
        </authorList>
    </citation>
    <scope>NUCLEOTIDE SEQUENCE</scope>
    <source>
        <strain evidence="6">SCG-10</strain>
    </source>
</reference>
<comment type="caution">
    <text evidence="6">The sequence shown here is derived from an EMBL/GenBank/DDBJ whole genome shotgun (WGS) entry which is preliminary data.</text>
</comment>
<dbReference type="SMART" id="SM00398">
    <property type="entry name" value="HMG"/>
    <property type="match status" value="1"/>
</dbReference>
<feature type="compositionally biased region" description="Low complexity" evidence="4">
    <location>
        <begin position="207"/>
        <end position="231"/>
    </location>
</feature>
<dbReference type="OrthoDB" id="6247875at2759"/>
<evidence type="ECO:0000313" key="6">
    <source>
        <dbReference type="EMBL" id="KAG9072664.1"/>
    </source>
</evidence>
<accession>A0A9P7Y3G9</accession>
<feature type="region of interest" description="Disordered" evidence="4">
    <location>
        <begin position="1"/>
        <end position="37"/>
    </location>
</feature>
<dbReference type="PROSITE" id="PS50118">
    <property type="entry name" value="HMG_BOX_2"/>
    <property type="match status" value="1"/>
</dbReference>
<dbReference type="Pfam" id="PF00505">
    <property type="entry name" value="HMG_box"/>
    <property type="match status" value="1"/>
</dbReference>
<gene>
    <name evidence="6" type="primary">SOX32_1</name>
    <name evidence="6" type="ORF">KI688_000436</name>
</gene>
<dbReference type="PANTHER" id="PTHR10270">
    <property type="entry name" value="SOX TRANSCRIPTION FACTOR"/>
    <property type="match status" value="1"/>
</dbReference>
<evidence type="ECO:0000256" key="1">
    <source>
        <dbReference type="ARBA" id="ARBA00023125"/>
    </source>
</evidence>
<dbReference type="SUPFAM" id="SSF47095">
    <property type="entry name" value="HMG-box"/>
    <property type="match status" value="1"/>
</dbReference>
<dbReference type="InterPro" id="IPR009071">
    <property type="entry name" value="HMG_box_dom"/>
</dbReference>
<feature type="domain" description="HMG box" evidence="5">
    <location>
        <begin position="34"/>
        <end position="98"/>
    </location>
</feature>
<keyword evidence="7" id="KW-1185">Reference proteome</keyword>
<keyword evidence="2" id="KW-0804">Transcription</keyword>
<evidence type="ECO:0000313" key="7">
    <source>
        <dbReference type="Proteomes" id="UP000707451"/>
    </source>
</evidence>
<protein>
    <submittedName>
        <fullName evidence="6">Casanova</fullName>
    </submittedName>
</protein>